<accession>A0A6A5XDN9</accession>
<dbReference type="GO" id="GO:0006048">
    <property type="term" value="P:UDP-N-acetylglucosamine biosynthetic process"/>
    <property type="evidence" value="ECO:0007669"/>
    <property type="project" value="UniProtKB-UniPathway"/>
</dbReference>
<dbReference type="UniPathway" id="UPA00113">
    <property type="reaction ID" value="UER00529"/>
</dbReference>
<dbReference type="OrthoDB" id="329272at2759"/>
<dbReference type="Gene3D" id="3.40.630.30">
    <property type="match status" value="1"/>
</dbReference>
<dbReference type="CDD" id="cd04301">
    <property type="entry name" value="NAT_SF"/>
    <property type="match status" value="1"/>
</dbReference>
<dbReference type="InterPro" id="IPR016181">
    <property type="entry name" value="Acyl_CoA_acyltransferase"/>
</dbReference>
<sequence>MNGNGGGTEFLSIQSPPGDAVKDYDNTITHDKQTISVPQVFLDAMSVREEVYGEQGVPLEAEFDEDDSRSWHWVVYASVASSSTPPANLTAAATGTPAEEERRASATAQRLAVGTIRLVPPPHGPNKYKTELSEGDKSHPDTDPPASVAHEHPAEPYIKLGRLAILRPYRKMGLSQLLINAALTYAAKNADTIQPPPSPTTMELASQMGEAVEKAVIWNGLAMIHAQVGVKSMWEKHGFTEELVDEDGKVEIAKEEHWVEEGIEHLGMWKRLKLDHGRL</sequence>
<proteinExistence type="predicted"/>
<reference evidence="2" key="1">
    <citation type="journal article" date="2020" name="Stud. Mycol.">
        <title>101 Dothideomycetes genomes: a test case for predicting lifestyles and emergence of pathogens.</title>
        <authorList>
            <person name="Haridas S."/>
            <person name="Albert R."/>
            <person name="Binder M."/>
            <person name="Bloem J."/>
            <person name="Labutti K."/>
            <person name="Salamov A."/>
            <person name="Andreopoulos B."/>
            <person name="Baker S."/>
            <person name="Barry K."/>
            <person name="Bills G."/>
            <person name="Bluhm B."/>
            <person name="Cannon C."/>
            <person name="Castanera R."/>
            <person name="Culley D."/>
            <person name="Daum C."/>
            <person name="Ezra D."/>
            <person name="Gonzalez J."/>
            <person name="Henrissat B."/>
            <person name="Kuo A."/>
            <person name="Liang C."/>
            <person name="Lipzen A."/>
            <person name="Lutzoni F."/>
            <person name="Magnuson J."/>
            <person name="Mondo S."/>
            <person name="Nolan M."/>
            <person name="Ohm R."/>
            <person name="Pangilinan J."/>
            <person name="Park H.-J."/>
            <person name="Ramirez L."/>
            <person name="Alfaro M."/>
            <person name="Sun H."/>
            <person name="Tritt A."/>
            <person name="Yoshinaga Y."/>
            <person name="Zwiers L.-H."/>
            <person name="Turgeon B."/>
            <person name="Goodwin S."/>
            <person name="Spatafora J."/>
            <person name="Crous P."/>
            <person name="Grigoriev I."/>
        </authorList>
    </citation>
    <scope>NUCLEOTIDE SEQUENCE</scope>
    <source>
        <strain evidence="2">CBS 175.79</strain>
    </source>
</reference>
<dbReference type="Proteomes" id="UP000799778">
    <property type="component" value="Unassembled WGS sequence"/>
</dbReference>
<dbReference type="RefSeq" id="XP_033379310.1">
    <property type="nucleotide sequence ID" value="XM_033530150.1"/>
</dbReference>
<organism evidence="2 3">
    <name type="scientific">Aaosphaeria arxii CBS 175.79</name>
    <dbReference type="NCBI Taxonomy" id="1450172"/>
    <lineage>
        <taxon>Eukaryota</taxon>
        <taxon>Fungi</taxon>
        <taxon>Dikarya</taxon>
        <taxon>Ascomycota</taxon>
        <taxon>Pezizomycotina</taxon>
        <taxon>Dothideomycetes</taxon>
        <taxon>Pleosporomycetidae</taxon>
        <taxon>Pleosporales</taxon>
        <taxon>Pleosporales incertae sedis</taxon>
        <taxon>Aaosphaeria</taxon>
    </lineage>
</organism>
<evidence type="ECO:0000313" key="3">
    <source>
        <dbReference type="Proteomes" id="UP000799778"/>
    </source>
</evidence>
<feature type="region of interest" description="Disordered" evidence="1">
    <location>
        <begin position="83"/>
        <end position="152"/>
    </location>
</feature>
<name>A0A6A5XDN9_9PLEO</name>
<protein>
    <submittedName>
        <fullName evidence="2">Uncharacterized protein</fullName>
    </submittedName>
</protein>
<dbReference type="AlphaFoldDB" id="A0A6A5XDN9"/>
<gene>
    <name evidence="2" type="ORF">BU24DRAFT_436317</name>
</gene>
<feature type="compositionally biased region" description="Basic and acidic residues" evidence="1">
    <location>
        <begin position="128"/>
        <end position="142"/>
    </location>
</feature>
<evidence type="ECO:0000313" key="2">
    <source>
        <dbReference type="EMBL" id="KAF2010971.1"/>
    </source>
</evidence>
<dbReference type="EMBL" id="ML978075">
    <property type="protein sequence ID" value="KAF2010971.1"/>
    <property type="molecule type" value="Genomic_DNA"/>
</dbReference>
<dbReference type="GeneID" id="54287547"/>
<feature type="region of interest" description="Disordered" evidence="1">
    <location>
        <begin position="1"/>
        <end position="25"/>
    </location>
</feature>
<keyword evidence="3" id="KW-1185">Reference proteome</keyword>
<dbReference type="SUPFAM" id="SSF55729">
    <property type="entry name" value="Acyl-CoA N-acyltransferases (Nat)"/>
    <property type="match status" value="1"/>
</dbReference>
<evidence type="ECO:0000256" key="1">
    <source>
        <dbReference type="SAM" id="MobiDB-lite"/>
    </source>
</evidence>